<comment type="caution">
    <text evidence="1">The sequence shown here is derived from an EMBL/GenBank/DDBJ whole genome shotgun (WGS) entry which is preliminary data.</text>
</comment>
<name>X0VLG1_9ZZZZ</name>
<proteinExistence type="predicted"/>
<dbReference type="EMBL" id="BARS01031521">
    <property type="protein sequence ID" value="GAG19080.1"/>
    <property type="molecule type" value="Genomic_DNA"/>
</dbReference>
<accession>X0VLG1</accession>
<protein>
    <submittedName>
        <fullName evidence="1">Uncharacterized protein</fullName>
    </submittedName>
</protein>
<sequence length="61" mass="7078">FFTLDGKLIRKIQPGSIVIYLKRKDNPMSNWDNWCYVKDSAGIKGLINPVAMINNFEFVEE</sequence>
<feature type="non-terminal residue" evidence="1">
    <location>
        <position position="1"/>
    </location>
</feature>
<reference evidence="1" key="1">
    <citation type="journal article" date="2014" name="Front. Microbiol.">
        <title>High frequency of phylogenetically diverse reductive dehalogenase-homologous genes in deep subseafloor sedimentary metagenomes.</title>
        <authorList>
            <person name="Kawai M."/>
            <person name="Futagami T."/>
            <person name="Toyoda A."/>
            <person name="Takaki Y."/>
            <person name="Nishi S."/>
            <person name="Hori S."/>
            <person name="Arai W."/>
            <person name="Tsubouchi T."/>
            <person name="Morono Y."/>
            <person name="Uchiyama I."/>
            <person name="Ito T."/>
            <person name="Fujiyama A."/>
            <person name="Inagaki F."/>
            <person name="Takami H."/>
        </authorList>
    </citation>
    <scope>NUCLEOTIDE SEQUENCE</scope>
    <source>
        <strain evidence="1">Expedition CK06-06</strain>
    </source>
</reference>
<evidence type="ECO:0000313" key="1">
    <source>
        <dbReference type="EMBL" id="GAG19080.1"/>
    </source>
</evidence>
<gene>
    <name evidence="1" type="ORF">S01H1_49044</name>
</gene>
<organism evidence="1">
    <name type="scientific">marine sediment metagenome</name>
    <dbReference type="NCBI Taxonomy" id="412755"/>
    <lineage>
        <taxon>unclassified sequences</taxon>
        <taxon>metagenomes</taxon>
        <taxon>ecological metagenomes</taxon>
    </lineage>
</organism>
<dbReference type="AlphaFoldDB" id="X0VLG1"/>